<proteinExistence type="predicted"/>
<feature type="chain" id="PRO_5022752627" evidence="1">
    <location>
        <begin position="22"/>
        <end position="241"/>
    </location>
</feature>
<dbReference type="PROSITE" id="PS51257">
    <property type="entry name" value="PROKAR_LIPOPROTEIN"/>
    <property type="match status" value="1"/>
</dbReference>
<evidence type="ECO:0000313" key="4">
    <source>
        <dbReference type="Proteomes" id="UP000321249"/>
    </source>
</evidence>
<reference evidence="3 4" key="1">
    <citation type="journal article" date="2015" name="J. Microbiol.">
        <title>Sphingosinicella ginsenosidimutans sp. nov., with ginsenoside converting activity.</title>
        <authorList>
            <person name="Kim J.K."/>
            <person name="Kang M.S."/>
            <person name="Park S.C."/>
            <person name="Kim K.M."/>
            <person name="Choi K."/>
            <person name="Yoon M.H."/>
            <person name="Im W.T."/>
        </authorList>
    </citation>
    <scope>NUCLEOTIDE SEQUENCE [LARGE SCALE GENOMIC DNA]</scope>
    <source>
        <strain evidence="3 4">BS-11</strain>
    </source>
</reference>
<name>A0A5C6TSN9_9SPHN</name>
<protein>
    <submittedName>
        <fullName evidence="3">DUF2807 domain-containing protein</fullName>
    </submittedName>
</protein>
<dbReference type="AlphaFoldDB" id="A0A5C6TSN9"/>
<keyword evidence="4" id="KW-1185">Reference proteome</keyword>
<dbReference type="InterPro" id="IPR021255">
    <property type="entry name" value="DUF2807"/>
</dbReference>
<comment type="caution">
    <text evidence="3">The sequence shown here is derived from an EMBL/GenBank/DDBJ whole genome shotgun (WGS) entry which is preliminary data.</text>
</comment>
<sequence length="241" mass="24376">MRHGLWLIPGLAFVGACSASAGGPERGDTRPGQRDFQVGAFQSVELAGSPDVTVAVGGAPSVRAEGPQDSLDRLEIRVEDGALKIGTRRHGPFSRDYDLGRVTIHVTAPSLNAASISGSGDMHIDRAEANTFAASIGGSGDMDIGALRAREATFSIAGSGNIRAAGSAERSRVSIAGSGDATLDRFQTGDAEVSIVGSGGTRLRASGSVTGSIMGSGDVVVSGTTRCTVSKMGSGDLHCSS</sequence>
<evidence type="ECO:0000256" key="1">
    <source>
        <dbReference type="SAM" id="SignalP"/>
    </source>
</evidence>
<accession>A0A5C6TSN9</accession>
<gene>
    <name evidence="3" type="ORF">FRZ32_05650</name>
</gene>
<dbReference type="RefSeq" id="WP_147042602.1">
    <property type="nucleotide sequence ID" value="NZ_BAABIR010000005.1"/>
</dbReference>
<dbReference type="OrthoDB" id="7841570at2"/>
<keyword evidence="1" id="KW-0732">Signal</keyword>
<evidence type="ECO:0000259" key="2">
    <source>
        <dbReference type="Pfam" id="PF10988"/>
    </source>
</evidence>
<evidence type="ECO:0000313" key="3">
    <source>
        <dbReference type="EMBL" id="TXC63190.1"/>
    </source>
</evidence>
<dbReference type="Proteomes" id="UP000321249">
    <property type="component" value="Unassembled WGS sequence"/>
</dbReference>
<dbReference type="Pfam" id="PF10988">
    <property type="entry name" value="DUF2807"/>
    <property type="match status" value="1"/>
</dbReference>
<feature type="domain" description="Putative auto-transporter adhesin head GIN" evidence="2">
    <location>
        <begin position="40"/>
        <end position="224"/>
    </location>
</feature>
<feature type="signal peptide" evidence="1">
    <location>
        <begin position="1"/>
        <end position="21"/>
    </location>
</feature>
<dbReference type="EMBL" id="VOQQ01000001">
    <property type="protein sequence ID" value="TXC63190.1"/>
    <property type="molecule type" value="Genomic_DNA"/>
</dbReference>
<dbReference type="Gene3D" id="2.160.20.120">
    <property type="match status" value="1"/>
</dbReference>
<organism evidence="3 4">
    <name type="scientific">Allosphingosinicella ginsenosidimutans</name>
    <dbReference type="NCBI Taxonomy" id="1176539"/>
    <lineage>
        <taxon>Bacteria</taxon>
        <taxon>Pseudomonadati</taxon>
        <taxon>Pseudomonadota</taxon>
        <taxon>Alphaproteobacteria</taxon>
        <taxon>Sphingomonadales</taxon>
        <taxon>Sphingomonadaceae</taxon>
        <taxon>Allosphingosinicella</taxon>
    </lineage>
</organism>